<dbReference type="EMBL" id="QURH01000960">
    <property type="protein sequence ID" value="RFU37512.1"/>
    <property type="molecule type" value="Genomic_DNA"/>
</dbReference>
<dbReference type="InterPro" id="IPR017517">
    <property type="entry name" value="Maleyloyr_isom"/>
</dbReference>
<gene>
    <name evidence="2" type="ORF">DZF91_32510</name>
</gene>
<dbReference type="GO" id="GO:0046872">
    <property type="term" value="F:metal ion binding"/>
    <property type="evidence" value="ECO:0007669"/>
    <property type="project" value="InterPro"/>
</dbReference>
<dbReference type="InterPro" id="IPR017520">
    <property type="entry name" value="CHP03086"/>
</dbReference>
<evidence type="ECO:0000313" key="3">
    <source>
        <dbReference type="Proteomes" id="UP000261811"/>
    </source>
</evidence>
<dbReference type="AlphaFoldDB" id="A0A372JC19"/>
<dbReference type="NCBIfam" id="TIGR03086">
    <property type="entry name" value="TIGR03086 family metal-binding protein"/>
    <property type="match status" value="1"/>
</dbReference>
<dbReference type="NCBIfam" id="TIGR03083">
    <property type="entry name" value="maleylpyruvate isomerase family mycothiol-dependent enzyme"/>
    <property type="match status" value="1"/>
</dbReference>
<dbReference type="SUPFAM" id="SSF109854">
    <property type="entry name" value="DinB/YfiT-like putative metalloenzymes"/>
    <property type="match status" value="1"/>
</dbReference>
<evidence type="ECO:0000313" key="2">
    <source>
        <dbReference type="EMBL" id="RFU37512.1"/>
    </source>
</evidence>
<dbReference type="InterPro" id="IPR024344">
    <property type="entry name" value="MDMPI_metal-binding"/>
</dbReference>
<proteinExistence type="predicted"/>
<reference evidence="2 3" key="1">
    <citation type="submission" date="2018-08" db="EMBL/GenBank/DDBJ databases">
        <title>Actinomadura jelena sp. nov., a novel Actinomycete isolated from soil in Chad.</title>
        <authorList>
            <person name="Shi L."/>
        </authorList>
    </citation>
    <scope>NUCLEOTIDE SEQUENCE [LARGE SCALE GENOMIC DNA]</scope>
    <source>
        <strain evidence="2 3">NEAU-G17</strain>
    </source>
</reference>
<dbReference type="InterPro" id="IPR034660">
    <property type="entry name" value="DinB/YfiT-like"/>
</dbReference>
<feature type="domain" description="Mycothiol-dependent maleylpyruvate isomerase metal-binding" evidence="1">
    <location>
        <begin position="14"/>
        <end position="135"/>
    </location>
</feature>
<dbReference type="OrthoDB" id="5185819at2"/>
<organism evidence="2 3">
    <name type="scientific">Actinomadura logoneensis</name>
    <dbReference type="NCBI Taxonomy" id="2293572"/>
    <lineage>
        <taxon>Bacteria</taxon>
        <taxon>Bacillati</taxon>
        <taxon>Actinomycetota</taxon>
        <taxon>Actinomycetes</taxon>
        <taxon>Streptosporangiales</taxon>
        <taxon>Thermomonosporaceae</taxon>
        <taxon>Actinomadura</taxon>
    </lineage>
</organism>
<dbReference type="Proteomes" id="UP000261811">
    <property type="component" value="Unassembled WGS sequence"/>
</dbReference>
<keyword evidence="3" id="KW-1185">Reference proteome</keyword>
<name>A0A372JC19_9ACTN</name>
<comment type="caution">
    <text evidence="2">The sequence shown here is derived from an EMBL/GenBank/DDBJ whole genome shotgun (WGS) entry which is preliminary data.</text>
</comment>
<dbReference type="Pfam" id="PF11716">
    <property type="entry name" value="MDMPI_N"/>
    <property type="match status" value="1"/>
</dbReference>
<evidence type="ECO:0000259" key="1">
    <source>
        <dbReference type="Pfam" id="PF11716"/>
    </source>
</evidence>
<sequence length="197" mass="21294">MVEQAIEGRSWFGPAAEAVVAIVRQVPEDRLDAPTPCSDWDVRTAVNHVVFWNGRAADAAAKTPPSGPDEDHDFTAEPGWADRFAEQAAATARAWQDPDAWTGTTSLTGTEPGMPAAVIGTMMIVECVLHGWDIATALGIEPRFDPRLVEYSYEGLSSIAEMGRQYGAFGPEVAVPEDAPLLDRLVGLSGRDPYWKP</sequence>
<accession>A0A372JC19</accession>
<dbReference type="Gene3D" id="1.20.120.450">
    <property type="entry name" value="dinb family like domain"/>
    <property type="match status" value="1"/>
</dbReference>
<dbReference type="RefSeq" id="WP_117360879.1">
    <property type="nucleotide sequence ID" value="NZ_QURH01000960.1"/>
</dbReference>
<protein>
    <submittedName>
        <fullName evidence="2">TIGR03086 family protein</fullName>
    </submittedName>
</protein>